<organism evidence="6 7">
    <name type="scientific">Salipaludibacillus neizhouensis</name>
    <dbReference type="NCBI Taxonomy" id="885475"/>
    <lineage>
        <taxon>Bacteria</taxon>
        <taxon>Bacillati</taxon>
        <taxon>Bacillota</taxon>
        <taxon>Bacilli</taxon>
        <taxon>Bacillales</taxon>
        <taxon>Bacillaceae</taxon>
    </lineage>
</organism>
<dbReference type="Gene3D" id="3.40.50.10810">
    <property type="entry name" value="Tandem AAA-ATPase domain"/>
    <property type="match status" value="1"/>
</dbReference>
<dbReference type="InterPro" id="IPR014001">
    <property type="entry name" value="Helicase_ATP-bd"/>
</dbReference>
<evidence type="ECO:0000256" key="1">
    <source>
        <dbReference type="ARBA" id="ARBA00022801"/>
    </source>
</evidence>
<dbReference type="Pfam" id="PF00271">
    <property type="entry name" value="Helicase_C"/>
    <property type="match status" value="1"/>
</dbReference>
<dbReference type="Gene3D" id="3.40.50.300">
    <property type="entry name" value="P-loop containing nucleotide triphosphate hydrolases"/>
    <property type="match status" value="1"/>
</dbReference>
<dbReference type="GO" id="GO:0016787">
    <property type="term" value="F:hydrolase activity"/>
    <property type="evidence" value="ECO:0007669"/>
    <property type="project" value="UniProtKB-KW"/>
</dbReference>
<dbReference type="Pfam" id="PF08455">
    <property type="entry name" value="SNF2_assoc"/>
    <property type="match status" value="1"/>
</dbReference>
<keyword evidence="1" id="KW-0378">Hydrolase</keyword>
<reference evidence="6 7" key="1">
    <citation type="submission" date="2017-10" db="EMBL/GenBank/DDBJ databases">
        <title>Bacillus sp. nov., a halophilic bacterium isolated from a Keqin Lake.</title>
        <authorList>
            <person name="Wang H."/>
        </authorList>
    </citation>
    <scope>NUCLEOTIDE SEQUENCE [LARGE SCALE GENOMIC DNA]</scope>
    <source>
        <strain evidence="6 7">KCTC 13187</strain>
    </source>
</reference>
<dbReference type="EMBL" id="PDOE01000008">
    <property type="protein sequence ID" value="RKL66185.1"/>
    <property type="molecule type" value="Genomic_DNA"/>
</dbReference>
<dbReference type="InterPro" id="IPR013663">
    <property type="entry name" value="Helicase_SWF/SNF/SWI_bac"/>
</dbReference>
<evidence type="ECO:0008006" key="8">
    <source>
        <dbReference type="Google" id="ProtNLM"/>
    </source>
</evidence>
<evidence type="ECO:0000256" key="2">
    <source>
        <dbReference type="PROSITE-ProRule" id="PRU00325"/>
    </source>
</evidence>
<dbReference type="SUPFAM" id="SSF52540">
    <property type="entry name" value="P-loop containing nucleoside triphosphate hydrolases"/>
    <property type="match status" value="2"/>
</dbReference>
<evidence type="ECO:0000313" key="7">
    <source>
        <dbReference type="Proteomes" id="UP000281498"/>
    </source>
</evidence>
<dbReference type="PANTHER" id="PTHR10799">
    <property type="entry name" value="SNF2/RAD54 HELICASE FAMILY"/>
    <property type="match status" value="1"/>
</dbReference>
<dbReference type="InterPro" id="IPR038718">
    <property type="entry name" value="SNF2-like_sf"/>
</dbReference>
<dbReference type="Pfam" id="PF04434">
    <property type="entry name" value="SWIM"/>
    <property type="match status" value="1"/>
</dbReference>
<dbReference type="InterPro" id="IPR001650">
    <property type="entry name" value="Helicase_C-like"/>
</dbReference>
<evidence type="ECO:0000259" key="3">
    <source>
        <dbReference type="PROSITE" id="PS50966"/>
    </source>
</evidence>
<dbReference type="GO" id="GO:0005524">
    <property type="term" value="F:ATP binding"/>
    <property type="evidence" value="ECO:0007669"/>
    <property type="project" value="InterPro"/>
</dbReference>
<keyword evidence="2" id="KW-0863">Zinc-finger</keyword>
<feature type="domain" description="Helicase ATP-binding" evidence="4">
    <location>
        <begin position="655"/>
        <end position="816"/>
    </location>
</feature>
<dbReference type="Pfam" id="PF00176">
    <property type="entry name" value="SNF2-rel_dom"/>
    <property type="match status" value="1"/>
</dbReference>
<dbReference type="FunFam" id="3.40.50.300:FF:000533">
    <property type="entry name" value="Helicase, Snf2 family"/>
    <property type="match status" value="1"/>
</dbReference>
<protein>
    <recommendedName>
        <fullName evidence="8">Helicase SNF2</fullName>
    </recommendedName>
</protein>
<dbReference type="GO" id="GO:0008270">
    <property type="term" value="F:zinc ion binding"/>
    <property type="evidence" value="ECO:0007669"/>
    <property type="project" value="UniProtKB-KW"/>
</dbReference>
<dbReference type="CDD" id="cd18793">
    <property type="entry name" value="SF2_C_SNF"/>
    <property type="match status" value="1"/>
</dbReference>
<dbReference type="InterPro" id="IPR007527">
    <property type="entry name" value="Znf_SWIM"/>
</dbReference>
<feature type="domain" description="Helicase C-terminal" evidence="5">
    <location>
        <begin position="926"/>
        <end position="1083"/>
    </location>
</feature>
<keyword evidence="7" id="KW-1185">Reference proteome</keyword>
<evidence type="ECO:0000259" key="4">
    <source>
        <dbReference type="PROSITE" id="PS51192"/>
    </source>
</evidence>
<dbReference type="AlphaFoldDB" id="A0A3A9KF39"/>
<sequence length="1100" mass="126369">MEKQVGKMNLKTMTIEDISNISAHTQTFNKGKKYFQLNNVLDLSINKEKSMYEAEVAGNELYKVEIGFDSSLNLNRMECSCPADEAYSGPCKHVVAALIAISEDKKGQAMLSEINADVTAQVSQFNVTSEERKRTSQLIESFEQLYVKKQETFHEREALQVEYTIKLESTFSKRIAGAIELELKIGPKRLYVVKSITDLLKAVEENEALKFSKLFTYHPSDYFFEEEDIEIFRKMSMILDMKKSDEPAFSYSYLRRTAEQQRSFHIPSSYVMEMLQLLQPRKIVIEDAFSPLDHFEISTGKPPLEFSVVEDSSNQGIYRMKWEGAMYAQYFGKRYGLLYLLGTFYPLEGAQLEAFDSLFFQMVLEDTPELLVEENQLETFASVVLPRLREIGDVSLSDSIRENIQMSPLVAKLYVDYNEERATAEVVFQYGEVTFSPFKQTEKEGNQLIVRDVEKEFYLLSYIENVPFKFNGTELYLDDIEEILHFVSYDIPELSELFHLYATSNLRNVVYQPLERPAVKVETNEKFNYLDVEFEIEGISEEEMSEVLRSLLDNKKYYRLDSGAYLHLQSEEFQGMKQVMEDLEISSKDASASAQVPMYRAFQLSETNEVLVKRDRAFKKLIERLTDPEEIDFPIPAHLDDVLRDYQKRGFQWLMSLSYYGFGGILADDMGLGKTLQTIAYLQAVKEEYDAGPALVICPSSVVYNWQKEIERFAPTLTTAIISGSLTERKEVLEQAKNCDVWITSYPLIRRDIKDYEEQSFTTMVLDEAQYIKNEGTLTAKAVKAIKASKSFALSGTPIENSLDELFSILSVVQPGIFKNRHMYKNMEEARIAKRIKPFVMRRMKKDVLTELPEKIESVEYTNLTKDQKALYLGQLQLLQAEASSAIQENKLQENRMKILAGLTRLRQICCHPGMFLKEYEGSSGKLERLMEYLEEARNSGRRVVLFSQFTTMLSIIKSRLFEAGRDYHYLDGSTPGKDRVELAERFNNGEKDLFLVSLKAGGTGLNLTGGDTVILFDSWWNPAVEEQAADRVYRYGQKQVVQVTKMITTGTIEEKIHKLQAKKRDLLDRVIQPGETMITSLGKDDIEELLDLKSLAPKT</sequence>
<dbReference type="Proteomes" id="UP000281498">
    <property type="component" value="Unassembled WGS sequence"/>
</dbReference>
<dbReference type="SMART" id="SM00487">
    <property type="entry name" value="DEXDc"/>
    <property type="match status" value="1"/>
</dbReference>
<dbReference type="OrthoDB" id="9760715at2"/>
<gene>
    <name evidence="6" type="ORF">CR203_16650</name>
</gene>
<dbReference type="InterPro" id="IPR027417">
    <property type="entry name" value="P-loop_NTPase"/>
</dbReference>
<comment type="caution">
    <text evidence="6">The sequence shown here is derived from an EMBL/GenBank/DDBJ whole genome shotgun (WGS) entry which is preliminary data.</text>
</comment>
<evidence type="ECO:0000259" key="5">
    <source>
        <dbReference type="PROSITE" id="PS51194"/>
    </source>
</evidence>
<dbReference type="PROSITE" id="PS51192">
    <property type="entry name" value="HELICASE_ATP_BIND_1"/>
    <property type="match status" value="1"/>
</dbReference>
<dbReference type="PROSITE" id="PS50966">
    <property type="entry name" value="ZF_SWIM"/>
    <property type="match status" value="1"/>
</dbReference>
<dbReference type="InterPro" id="IPR049730">
    <property type="entry name" value="SNF2/RAD54-like_C"/>
</dbReference>
<dbReference type="PROSITE" id="PS51194">
    <property type="entry name" value="HELICASE_CTER"/>
    <property type="match status" value="1"/>
</dbReference>
<dbReference type="SMART" id="SM00490">
    <property type="entry name" value="HELICc"/>
    <property type="match status" value="1"/>
</dbReference>
<evidence type="ECO:0000313" key="6">
    <source>
        <dbReference type="EMBL" id="RKL66185.1"/>
    </source>
</evidence>
<accession>A0A3A9KF39</accession>
<feature type="domain" description="SWIM-type" evidence="3">
    <location>
        <begin position="62"/>
        <end position="102"/>
    </location>
</feature>
<dbReference type="InterPro" id="IPR000330">
    <property type="entry name" value="SNF2_N"/>
</dbReference>
<keyword evidence="2" id="KW-0479">Metal-binding</keyword>
<name>A0A3A9KF39_9BACI</name>
<keyword evidence="2" id="KW-0862">Zinc</keyword>
<proteinExistence type="predicted"/>